<keyword evidence="3" id="KW-0479">Metal-binding</keyword>
<comment type="similarity">
    <text evidence="1">Belongs to the complex I 24 kDa subunit family.</text>
</comment>
<dbReference type="InterPro" id="IPR041921">
    <property type="entry name" value="NuoE_N"/>
</dbReference>
<gene>
    <name evidence="7" type="ORF">JHW45_10105</name>
</gene>
<dbReference type="Gene3D" id="1.10.10.1590">
    <property type="entry name" value="NADH-quinone oxidoreductase subunit E"/>
    <property type="match status" value="1"/>
</dbReference>
<keyword evidence="5" id="KW-0411">Iron-sulfur</keyword>
<reference evidence="7 8" key="1">
    <citation type="submission" date="2021-01" db="EMBL/GenBank/DDBJ databases">
        <title>Biogeographic distribution of Paracoccus.</title>
        <authorList>
            <person name="Hollensteiner J."/>
            <person name="Leineberger J."/>
            <person name="Brinkhoff T."/>
            <person name="Daniel R."/>
        </authorList>
    </citation>
    <scope>NUCLEOTIDE SEQUENCE [LARGE SCALE GENOMIC DNA]</scope>
    <source>
        <strain evidence="7 8">LMG25392</strain>
    </source>
</reference>
<dbReference type="Pfam" id="PF01257">
    <property type="entry name" value="2Fe-2S_thioredx"/>
    <property type="match status" value="1"/>
</dbReference>
<dbReference type="CDD" id="cd03081">
    <property type="entry name" value="TRX_Fd_NuoE_FDH_gamma"/>
    <property type="match status" value="1"/>
</dbReference>
<keyword evidence="2" id="KW-0001">2Fe-2S</keyword>
<dbReference type="Proteomes" id="UP001218412">
    <property type="component" value="Chromosome"/>
</dbReference>
<evidence type="ECO:0000256" key="6">
    <source>
        <dbReference type="ARBA" id="ARBA00034078"/>
    </source>
</evidence>
<evidence type="ECO:0000313" key="7">
    <source>
        <dbReference type="EMBL" id="WCR09479.1"/>
    </source>
</evidence>
<proteinExistence type="inferred from homology"/>
<dbReference type="RefSeq" id="WP_272857588.1">
    <property type="nucleotide sequence ID" value="NZ_CP067134.1"/>
</dbReference>
<keyword evidence="4" id="KW-0408">Iron</keyword>
<dbReference type="InterPro" id="IPR002023">
    <property type="entry name" value="NuoE-like"/>
</dbReference>
<evidence type="ECO:0000256" key="5">
    <source>
        <dbReference type="ARBA" id="ARBA00023014"/>
    </source>
</evidence>
<accession>A0ABY7SR24</accession>
<evidence type="ECO:0000256" key="4">
    <source>
        <dbReference type="ARBA" id="ARBA00023004"/>
    </source>
</evidence>
<name>A0ABY7SR24_9RHOB</name>
<dbReference type="SUPFAM" id="SSF52833">
    <property type="entry name" value="Thioredoxin-like"/>
    <property type="match status" value="1"/>
</dbReference>
<dbReference type="EMBL" id="CP067134">
    <property type="protein sequence ID" value="WCR09479.1"/>
    <property type="molecule type" value="Genomic_DNA"/>
</dbReference>
<comment type="cofactor">
    <cofactor evidence="6">
        <name>[2Fe-2S] cluster</name>
        <dbReference type="ChEBI" id="CHEBI:190135"/>
    </cofactor>
</comment>
<dbReference type="InterPro" id="IPR036249">
    <property type="entry name" value="Thioredoxin-like_sf"/>
</dbReference>
<dbReference type="PIRSF" id="PIRSF000216">
    <property type="entry name" value="NADH_DH_24kDa"/>
    <property type="match status" value="1"/>
</dbReference>
<organism evidence="7 8">
    <name type="scientific">Paracoccus stylophorae</name>
    <dbReference type="NCBI Taxonomy" id="659350"/>
    <lineage>
        <taxon>Bacteria</taxon>
        <taxon>Pseudomonadati</taxon>
        <taxon>Pseudomonadota</taxon>
        <taxon>Alphaproteobacteria</taxon>
        <taxon>Rhodobacterales</taxon>
        <taxon>Paracoccaceae</taxon>
        <taxon>Paracoccus</taxon>
    </lineage>
</organism>
<evidence type="ECO:0000256" key="3">
    <source>
        <dbReference type="ARBA" id="ARBA00022723"/>
    </source>
</evidence>
<evidence type="ECO:0000256" key="2">
    <source>
        <dbReference type="ARBA" id="ARBA00022714"/>
    </source>
</evidence>
<sequence>MTFSSPAPSDEEIRTLVAPLTGLEGPLLPMLHAVQDAYGCIPDAALQVLADLLNLGRAEVHGVVSFYHDFRKVPAGRHILRICRAEACQSMGGAALADATLDRLGIGWHDTTANGAVTVEPVYCLGMCACAPAAMLDDRVVARLDDARMNRLLDEAGA</sequence>
<dbReference type="InterPro" id="IPR028431">
    <property type="entry name" value="NADP_DH_HndA-like"/>
</dbReference>
<protein>
    <submittedName>
        <fullName evidence="7">Formate dehydrogenase subunit gamma</fullName>
    </submittedName>
</protein>
<evidence type="ECO:0000256" key="1">
    <source>
        <dbReference type="ARBA" id="ARBA00010643"/>
    </source>
</evidence>
<dbReference type="PANTHER" id="PTHR43342">
    <property type="entry name" value="NADH-QUINONE OXIDOREDUCTASE, E SUBUNIT"/>
    <property type="match status" value="1"/>
</dbReference>
<evidence type="ECO:0000313" key="8">
    <source>
        <dbReference type="Proteomes" id="UP001218412"/>
    </source>
</evidence>
<dbReference type="Gene3D" id="3.40.30.10">
    <property type="entry name" value="Glutaredoxin"/>
    <property type="match status" value="1"/>
</dbReference>
<dbReference type="PANTHER" id="PTHR43342:SF1">
    <property type="entry name" value="BIFURCATING [FEFE] HYDROGENASE GAMMA SUBUNIT"/>
    <property type="match status" value="1"/>
</dbReference>
<keyword evidence="8" id="KW-1185">Reference proteome</keyword>
<dbReference type="NCBIfam" id="NF004638">
    <property type="entry name" value="PRK05988.1"/>
    <property type="match status" value="1"/>
</dbReference>